<comment type="similarity">
    <text evidence="2">Belongs to the MgtC/SapB family.</text>
</comment>
<organism evidence="9 10">
    <name type="scientific">Paenibacillus validus</name>
    <dbReference type="NCBI Taxonomy" id="44253"/>
    <lineage>
        <taxon>Bacteria</taxon>
        <taxon>Bacillati</taxon>
        <taxon>Bacillota</taxon>
        <taxon>Bacilli</taxon>
        <taxon>Bacillales</taxon>
        <taxon>Paenibacillaceae</taxon>
        <taxon>Paenibacillus</taxon>
    </lineage>
</organism>
<protein>
    <submittedName>
        <fullName evidence="9">Magnesium transporter MgtC</fullName>
    </submittedName>
</protein>
<feature type="transmembrane region" description="Helical" evidence="7">
    <location>
        <begin position="101"/>
        <end position="118"/>
    </location>
</feature>
<evidence type="ECO:0000259" key="8">
    <source>
        <dbReference type="PROSITE" id="PS51671"/>
    </source>
</evidence>
<name>A0A7X2ZBW9_9BACL</name>
<reference evidence="9 10" key="1">
    <citation type="submission" date="2019-11" db="EMBL/GenBank/DDBJ databases">
        <title>Draft genome sequences of five Paenibacillus species of dairy origin.</title>
        <authorList>
            <person name="Olajide A.M."/>
            <person name="Chen S."/>
            <person name="Lapointe G."/>
        </authorList>
    </citation>
    <scope>NUCLEOTIDE SEQUENCE [LARGE SCALE GENOMIC DNA]</scope>
    <source>
        <strain evidence="9 10">2CS3</strain>
    </source>
</reference>
<dbReference type="Proteomes" id="UP000450917">
    <property type="component" value="Unassembled WGS sequence"/>
</dbReference>
<evidence type="ECO:0000256" key="7">
    <source>
        <dbReference type="SAM" id="Phobius"/>
    </source>
</evidence>
<evidence type="ECO:0000256" key="3">
    <source>
        <dbReference type="ARBA" id="ARBA00022475"/>
    </source>
</evidence>
<dbReference type="Pfam" id="PF13291">
    <property type="entry name" value="ACT_4"/>
    <property type="match status" value="1"/>
</dbReference>
<dbReference type="AlphaFoldDB" id="A0A7X2ZBW9"/>
<evidence type="ECO:0000256" key="1">
    <source>
        <dbReference type="ARBA" id="ARBA00004651"/>
    </source>
</evidence>
<dbReference type="PANTHER" id="PTHR33778">
    <property type="entry name" value="PROTEIN MGTC"/>
    <property type="match status" value="1"/>
</dbReference>
<comment type="subcellular location">
    <subcellularLocation>
        <location evidence="1">Cell membrane</location>
        <topology evidence="1">Multi-pass membrane protein</topology>
    </subcellularLocation>
</comment>
<evidence type="ECO:0000256" key="4">
    <source>
        <dbReference type="ARBA" id="ARBA00022692"/>
    </source>
</evidence>
<keyword evidence="6 7" id="KW-0472">Membrane</keyword>
<dbReference type="EMBL" id="WNZX01000013">
    <property type="protein sequence ID" value="MUG72120.1"/>
    <property type="molecule type" value="Genomic_DNA"/>
</dbReference>
<dbReference type="PANTHER" id="PTHR33778:SF1">
    <property type="entry name" value="MAGNESIUM TRANSPORTER YHID-RELATED"/>
    <property type="match status" value="1"/>
</dbReference>
<comment type="caution">
    <text evidence="9">The sequence shown here is derived from an EMBL/GenBank/DDBJ whole genome shotgun (WGS) entry which is preliminary data.</text>
</comment>
<accession>A0A7X2ZBW9</accession>
<keyword evidence="4 7" id="KW-0812">Transmembrane</keyword>
<dbReference type="InterPro" id="IPR049177">
    <property type="entry name" value="MgtC_SapB_SrpB_YhiD_N"/>
</dbReference>
<dbReference type="InterPro" id="IPR002912">
    <property type="entry name" value="ACT_dom"/>
</dbReference>
<feature type="transmembrane region" description="Helical" evidence="7">
    <location>
        <begin position="124"/>
        <end position="143"/>
    </location>
</feature>
<feature type="transmembrane region" description="Helical" evidence="7">
    <location>
        <begin position="12"/>
        <end position="29"/>
    </location>
</feature>
<evidence type="ECO:0000256" key="2">
    <source>
        <dbReference type="ARBA" id="ARBA00009298"/>
    </source>
</evidence>
<dbReference type="Gene3D" id="3.30.70.260">
    <property type="match status" value="1"/>
</dbReference>
<evidence type="ECO:0000256" key="6">
    <source>
        <dbReference type="ARBA" id="ARBA00023136"/>
    </source>
</evidence>
<keyword evidence="10" id="KW-1185">Reference proteome</keyword>
<keyword evidence="5 7" id="KW-1133">Transmembrane helix</keyword>
<evidence type="ECO:0000313" key="9">
    <source>
        <dbReference type="EMBL" id="MUG72120.1"/>
    </source>
</evidence>
<feature type="transmembrane region" description="Helical" evidence="7">
    <location>
        <begin position="41"/>
        <end position="61"/>
    </location>
</feature>
<dbReference type="InterPro" id="IPR003416">
    <property type="entry name" value="MgtC/SapB/SrpB/YhiD_fam"/>
</dbReference>
<evidence type="ECO:0000256" key="5">
    <source>
        <dbReference type="ARBA" id="ARBA00022989"/>
    </source>
</evidence>
<gene>
    <name evidence="9" type="ORF">GNP93_15720</name>
</gene>
<dbReference type="GO" id="GO:0005886">
    <property type="term" value="C:plasma membrane"/>
    <property type="evidence" value="ECO:0007669"/>
    <property type="project" value="UniProtKB-SubCell"/>
</dbReference>
<proteinExistence type="inferred from homology"/>
<sequence>MQDPWTIDTFHITLRLVLALLLGGVIGFERERSSRAAGLRTHILVCLGSTLVMLLSMYGFADFARLDNVRLDPARLAAQVISGIGFLGAGTILYTGKSITGLTTAASLWVVAAMGLAIGAGFYYAAGLACFFALISLFVLNLVEKRYMHHRKVRSLKLEAADIPSLLGRVTQLLGSKGCDIQKLSVEEAPVDADEAARILITLSVRLSKGAKVSEMIEELLRLEGVRSVSLD</sequence>
<dbReference type="Pfam" id="PF02308">
    <property type="entry name" value="MgtC"/>
    <property type="match status" value="1"/>
</dbReference>
<evidence type="ECO:0000313" key="10">
    <source>
        <dbReference type="Proteomes" id="UP000450917"/>
    </source>
</evidence>
<keyword evidence="3" id="KW-1003">Cell membrane</keyword>
<dbReference type="SUPFAM" id="SSF55021">
    <property type="entry name" value="ACT-like"/>
    <property type="match status" value="1"/>
</dbReference>
<feature type="transmembrane region" description="Helical" evidence="7">
    <location>
        <begin position="76"/>
        <end position="94"/>
    </location>
</feature>
<dbReference type="PROSITE" id="PS51671">
    <property type="entry name" value="ACT"/>
    <property type="match status" value="1"/>
</dbReference>
<dbReference type="PRINTS" id="PR01837">
    <property type="entry name" value="MGTCSAPBPROT"/>
</dbReference>
<dbReference type="InterPro" id="IPR045865">
    <property type="entry name" value="ACT-like_dom_sf"/>
</dbReference>
<dbReference type="RefSeq" id="WP_054798213.1">
    <property type="nucleotide sequence ID" value="NZ_JARTHJ010000032.1"/>
</dbReference>
<feature type="domain" description="ACT" evidence="8">
    <location>
        <begin position="155"/>
        <end position="232"/>
    </location>
</feature>